<dbReference type="Pfam" id="PF06035">
    <property type="entry name" value="Peptidase_C93"/>
    <property type="match status" value="1"/>
</dbReference>
<proteinExistence type="predicted"/>
<dbReference type="OrthoDB" id="7206808at2"/>
<dbReference type="EMBL" id="LCYG01000018">
    <property type="protein sequence ID" value="KLK93691.1"/>
    <property type="molecule type" value="Genomic_DNA"/>
</dbReference>
<protein>
    <submittedName>
        <fullName evidence="1">Transglutaminase</fullName>
    </submittedName>
</protein>
<dbReference type="RefSeq" id="WP_047188394.1">
    <property type="nucleotide sequence ID" value="NZ_LCYG01000018.1"/>
</dbReference>
<name>A0A0H1RFQ1_9HYPH</name>
<accession>A0A0H1RFQ1</accession>
<gene>
    <name evidence="1" type="ORF">AA309_07520</name>
</gene>
<dbReference type="Proteomes" id="UP000035489">
    <property type="component" value="Unassembled WGS sequence"/>
</dbReference>
<evidence type="ECO:0000313" key="2">
    <source>
        <dbReference type="Proteomes" id="UP000035489"/>
    </source>
</evidence>
<organism evidence="1 2">
    <name type="scientific">Microvirga vignae</name>
    <dbReference type="NCBI Taxonomy" id="1225564"/>
    <lineage>
        <taxon>Bacteria</taxon>
        <taxon>Pseudomonadati</taxon>
        <taxon>Pseudomonadota</taxon>
        <taxon>Alphaproteobacteria</taxon>
        <taxon>Hyphomicrobiales</taxon>
        <taxon>Methylobacteriaceae</taxon>
        <taxon>Microvirga</taxon>
    </lineage>
</organism>
<dbReference type="PANTHER" id="PTHR39327">
    <property type="match status" value="1"/>
</dbReference>
<dbReference type="PATRIC" id="fig|1225564.3.peg.2037"/>
<evidence type="ECO:0000313" key="1">
    <source>
        <dbReference type="EMBL" id="KLK93691.1"/>
    </source>
</evidence>
<dbReference type="STRING" id="1225564.AA309_07520"/>
<dbReference type="AlphaFoldDB" id="A0A0H1RFQ1"/>
<comment type="caution">
    <text evidence="1">The sequence shown here is derived from an EMBL/GenBank/DDBJ whole genome shotgun (WGS) entry which is preliminary data.</text>
</comment>
<keyword evidence="2" id="KW-1185">Reference proteome</keyword>
<dbReference type="PANTHER" id="PTHR39327:SF1">
    <property type="entry name" value="BLR5470 PROTEIN"/>
    <property type="match status" value="1"/>
</dbReference>
<reference evidence="1 2" key="1">
    <citation type="submission" date="2015-05" db="EMBL/GenBank/DDBJ databases">
        <title>Draft genome sequence of Microvirga vignae strain BR3299, a novel nitrogen fixing bacteria isolated from Brazil semi-aired region.</title>
        <authorList>
            <person name="Zilli J.E."/>
            <person name="Passos S.R."/>
            <person name="Leite J."/>
            <person name="Baldani J.I."/>
            <person name="Xavier G.R."/>
            <person name="Rumjaneck N.G."/>
            <person name="Simoes-Araujo J.L."/>
        </authorList>
    </citation>
    <scope>NUCLEOTIDE SEQUENCE [LARGE SCALE GENOMIC DNA]</scope>
    <source>
        <strain evidence="1 2">BR3299</strain>
    </source>
</reference>
<sequence>MRQDYFKDGFFSGLNGKFSFSTNFIKAAFVSAFVVFAGGAAQAQTLASLPASSNPIASIGAAKPLVAWSKFCDSNPRECAVDVTEPEVVDLTPQVWKTIVSVNQRVNSSVKAVTDADHWGTIDIWGFPDDGRGDCEDFQLLKRKILSENGLPRRAMRMTVVIDELGEGHAVLVIRTNRGDYVLDNKTSSVLPWSRTGYVYIKRESQDTVGWVSLGGIATSPTTTANR</sequence>
<dbReference type="Gene3D" id="3.10.620.30">
    <property type="match status" value="1"/>
</dbReference>
<dbReference type="InterPro" id="IPR010319">
    <property type="entry name" value="Transglutaminase-like_Cys_pept"/>
</dbReference>